<dbReference type="PANTHER" id="PTHR10267:SF0">
    <property type="entry name" value="DNA POLYMERASE SUBUNIT GAMMA-1"/>
    <property type="match status" value="1"/>
</dbReference>
<dbReference type="Pfam" id="PF00476">
    <property type="entry name" value="DNA_pol_A"/>
    <property type="match status" value="1"/>
</dbReference>
<accession>A0ABM1I2A1</accession>
<dbReference type="PANTHER" id="PTHR10267">
    <property type="entry name" value="DNA POLYMERASE SUBUNIT GAMMA-1"/>
    <property type="match status" value="1"/>
</dbReference>
<dbReference type="Proteomes" id="UP000694924">
    <property type="component" value="Unplaced"/>
</dbReference>
<dbReference type="InterPro" id="IPR041336">
    <property type="entry name" value="DNApol_Exo"/>
</dbReference>
<feature type="domain" description="DNA-directed DNA polymerase family A palm" evidence="6">
    <location>
        <begin position="885"/>
        <end position="1143"/>
    </location>
</feature>
<dbReference type="PRINTS" id="PR00867">
    <property type="entry name" value="DNAPOLG"/>
</dbReference>
<dbReference type="Pfam" id="PF18136">
    <property type="entry name" value="DNApol_Exo"/>
    <property type="match status" value="1"/>
</dbReference>
<proteinExistence type="predicted"/>
<dbReference type="Gene3D" id="1.10.150.20">
    <property type="entry name" value="5' to 3' exonuclease, C-terminal subdomain"/>
    <property type="match status" value="1"/>
</dbReference>
<dbReference type="SMART" id="SM00482">
    <property type="entry name" value="POLAc"/>
    <property type="match status" value="1"/>
</dbReference>
<evidence type="ECO:0000313" key="7">
    <source>
        <dbReference type="Proteomes" id="UP000694924"/>
    </source>
</evidence>
<sequence>MQSKTRLIHICIRHKCSAVKVDSYALKRFAKKKVILRNKKSENCKISNGKSGITSNNITSNINDSLCKESNSNVNIFSLSSSDKIDTNISKEFYAINEPKLPDNFEQAFLFPLKNLNYSSQIKNSNYKSKYTNNIQEENKEQSQNDNKNDSINSITRFNEINMQMLSKPLYEYLFNKNQNHVHLSQDTIESIKKNLQNYGINTEDVKPIPDVNISLPPLKGKNLEEHFYNIAMEQITPYLNIVNKIIADVPEMPSKWLLQKGWTRYTSDGVECVNYPLEEGMILDVEVCMKEGPLPTLATAVTNKAWYGWVSPILIENVEGNFGSNYFTPNMLIPIESNADECGIKLNNYHKKPKIIIGHNVSYDRTRIKEQYWLNSTATRFIDTMSLHVCVSGLNSYQRTILKNEKLNKSTENWVNNTSTNSLSEVHKLYCGENISKKQRNVFVEGSLDEIKEQFNDLMSYCASDVLATHRVFQKLFPIFQERFPHPVTFAGMLELGCSYLPVNSNWQRYLEEAESTYEDLNYESKIILTKRADAVCKLMHNDKYKENLWMWDQDWSTQNIKMKTSLSQQKLQELKEKENNNNNQEIKFVHSESYLTDEEDEDPLQKEFSYLEETKYLLPAKVPYMAGYPAWYRKLCPKQIDENWEPGPQLISTSMQITPKLLNLTWENYPLHYIKEHGWGILVPFNDDLDVETKLPLKQLLEQCPLSKSTNFQASTNDTMLTLNKEVEKDLYKVEFWRYKKKEKADYDTMYKGTGIWCDVVLDNSCYFFKLPHKDGINNNVGNPLAKDFLNKFSDNILAGLDSSATKILKIARKLSYWRNNRDRIMSQVVVWFEKHCLPNHLKKHKTQFGAIIPQVIVCGTLTRRAVEPTWMTASNAHVERIGSELRSMIQAPPGYNIVGADVDSQELWIASIIGDAYYKKVHGATPFGWMTLIGNKSNGTDMHSVTAKAIGISRDHAKVINYARIYGAGQKFAERLLKQFNPTMTESEAASKSRKMFALTKGNKVYTLKSEYINEDFEDKQYSTYEAFKLAKAFNKPLKEMFNKSKWVGGSESAMFNKLEEIACSPKPVTPFLNCRLSRALESNEEEDKYLPTKVNWVVQSGAVDFLHLMLVSMRWLMQDNARFCLSFHDEIRYLVPSRYKYNAALAMHITNLMTRSFCALRLGMNDLPMSVAFFASVEVDTVLRKESSQNSNTPSNPYGLESGYGIPIGESLDIQAALEKSGRSLGSWHGTKRDKTKT</sequence>
<dbReference type="SUPFAM" id="SSF56672">
    <property type="entry name" value="DNA/RNA polymerases"/>
    <property type="match status" value="1"/>
</dbReference>
<dbReference type="InterPro" id="IPR001098">
    <property type="entry name" value="DNA-dir_DNA_pol_A_palm_dom"/>
</dbReference>
<dbReference type="RefSeq" id="XP_015174338.1">
    <property type="nucleotide sequence ID" value="XM_015318852.1"/>
</dbReference>
<name>A0ABM1I2A1_POLDO</name>
<dbReference type="Gene3D" id="3.30.420.390">
    <property type="match status" value="2"/>
</dbReference>
<dbReference type="InterPro" id="IPR012337">
    <property type="entry name" value="RNaseH-like_sf"/>
</dbReference>
<organism evidence="7 8">
    <name type="scientific">Polistes dominula</name>
    <name type="common">European paper wasp</name>
    <name type="synonym">Vespa dominula</name>
    <dbReference type="NCBI Taxonomy" id="743375"/>
    <lineage>
        <taxon>Eukaryota</taxon>
        <taxon>Metazoa</taxon>
        <taxon>Ecdysozoa</taxon>
        <taxon>Arthropoda</taxon>
        <taxon>Hexapoda</taxon>
        <taxon>Insecta</taxon>
        <taxon>Pterygota</taxon>
        <taxon>Neoptera</taxon>
        <taxon>Endopterygota</taxon>
        <taxon>Hymenoptera</taxon>
        <taxon>Apocrita</taxon>
        <taxon>Aculeata</taxon>
        <taxon>Vespoidea</taxon>
        <taxon>Vespidae</taxon>
        <taxon>Polistinae</taxon>
        <taxon>Polistini</taxon>
        <taxon>Polistes</taxon>
    </lineage>
</organism>
<protein>
    <recommendedName>
        <fullName evidence="1">DNA-directed DNA polymerase</fullName>
        <ecNumber evidence="1">2.7.7.7</ecNumber>
    </recommendedName>
    <alternativeName>
        <fullName evidence="5">Mitochondrial DNA polymerase catalytic subunit</fullName>
    </alternativeName>
</protein>
<dbReference type="InterPro" id="IPR002297">
    <property type="entry name" value="DNA-dir_DNA_pol_A_mt"/>
</dbReference>
<dbReference type="SUPFAM" id="SSF53098">
    <property type="entry name" value="Ribonuclease H-like"/>
    <property type="match status" value="1"/>
</dbReference>
<evidence type="ECO:0000256" key="4">
    <source>
        <dbReference type="ARBA" id="ARBA00022932"/>
    </source>
</evidence>
<evidence type="ECO:0000256" key="2">
    <source>
        <dbReference type="ARBA" id="ARBA00022679"/>
    </source>
</evidence>
<dbReference type="InterPro" id="IPR043502">
    <property type="entry name" value="DNA/RNA_pol_sf"/>
</dbReference>
<keyword evidence="4" id="KW-0239">DNA-directed DNA polymerase</keyword>
<dbReference type="Gene3D" id="3.30.70.370">
    <property type="match status" value="1"/>
</dbReference>
<dbReference type="EC" id="2.7.7.7" evidence="1"/>
<keyword evidence="7" id="KW-1185">Reference proteome</keyword>
<evidence type="ECO:0000313" key="8">
    <source>
        <dbReference type="RefSeq" id="XP_015174338.1"/>
    </source>
</evidence>
<dbReference type="GeneID" id="107065289"/>
<gene>
    <name evidence="8" type="primary">LOC107065289</name>
</gene>
<keyword evidence="2" id="KW-0808">Transferase</keyword>
<keyword evidence="3" id="KW-0548">Nucleotidyltransferase</keyword>
<evidence type="ECO:0000256" key="3">
    <source>
        <dbReference type="ARBA" id="ARBA00022695"/>
    </source>
</evidence>
<reference evidence="8" key="1">
    <citation type="submission" date="2025-08" db="UniProtKB">
        <authorList>
            <consortium name="RefSeq"/>
        </authorList>
    </citation>
    <scope>IDENTIFICATION</scope>
    <source>
        <tissue evidence="8">Whole body</tissue>
    </source>
</reference>
<dbReference type="InterPro" id="IPR019760">
    <property type="entry name" value="DNA-dir_DNA_pol_A_CS"/>
</dbReference>
<dbReference type="PROSITE" id="PS00447">
    <property type="entry name" value="DNA_POLYMERASE_A"/>
    <property type="match status" value="1"/>
</dbReference>
<evidence type="ECO:0000256" key="1">
    <source>
        <dbReference type="ARBA" id="ARBA00012417"/>
    </source>
</evidence>
<evidence type="ECO:0000259" key="6">
    <source>
        <dbReference type="SMART" id="SM00482"/>
    </source>
</evidence>
<evidence type="ECO:0000256" key="5">
    <source>
        <dbReference type="ARBA" id="ARBA00031966"/>
    </source>
</evidence>